<organism evidence="1 2">
    <name type="scientific">Micromonospora yangpuensis</name>
    <dbReference type="NCBI Taxonomy" id="683228"/>
    <lineage>
        <taxon>Bacteria</taxon>
        <taxon>Bacillati</taxon>
        <taxon>Actinomycetota</taxon>
        <taxon>Actinomycetes</taxon>
        <taxon>Micromonosporales</taxon>
        <taxon>Micromonosporaceae</taxon>
        <taxon>Micromonospora</taxon>
    </lineage>
</organism>
<keyword evidence="2" id="KW-1185">Reference proteome</keyword>
<dbReference type="InterPro" id="IPR011006">
    <property type="entry name" value="CheY-like_superfamily"/>
</dbReference>
<sequence>MSDTATAAATGDIDGRTTGRPRTISALIVHPGGSEQTALRTVLDAGERVRVLGLARDGREAVRLAHRLRPTVTLLDDRVTTPEGTDLVRALARRSRVIVLTGSTDRPTITAMLCRPIRGCLVYGQFEPADVLGAVRAVASGLGWLSPVAVAAASWSLRNPSNAGAAR</sequence>
<dbReference type="Gene3D" id="3.40.50.2300">
    <property type="match status" value="1"/>
</dbReference>
<dbReference type="STRING" id="683228.GA0070617_3697"/>
<evidence type="ECO:0000313" key="1">
    <source>
        <dbReference type="EMBL" id="SCL58031.1"/>
    </source>
</evidence>
<dbReference type="OrthoDB" id="3372872at2"/>
<protein>
    <submittedName>
        <fullName evidence="1">Response regulator receiver domain-containing protein</fullName>
    </submittedName>
</protein>
<evidence type="ECO:0000313" key="2">
    <source>
        <dbReference type="Proteomes" id="UP000198937"/>
    </source>
</evidence>
<dbReference type="EMBL" id="FMIA01000002">
    <property type="protein sequence ID" value="SCL58031.1"/>
    <property type="molecule type" value="Genomic_DNA"/>
</dbReference>
<dbReference type="RefSeq" id="WP_139135706.1">
    <property type="nucleotide sequence ID" value="NZ_BMMJ01000014.1"/>
</dbReference>
<reference evidence="2" key="1">
    <citation type="submission" date="2016-06" db="EMBL/GenBank/DDBJ databases">
        <authorList>
            <person name="Varghese N."/>
            <person name="Submissions Spin"/>
        </authorList>
    </citation>
    <scope>NUCLEOTIDE SEQUENCE [LARGE SCALE GENOMIC DNA]</scope>
    <source>
        <strain evidence="2">DSM 45577</strain>
    </source>
</reference>
<gene>
    <name evidence="1" type="ORF">GA0070617_3697</name>
</gene>
<dbReference type="SUPFAM" id="SSF52172">
    <property type="entry name" value="CheY-like"/>
    <property type="match status" value="1"/>
</dbReference>
<accession>A0A1C6UVM2</accession>
<name>A0A1C6UVM2_9ACTN</name>
<dbReference type="AlphaFoldDB" id="A0A1C6UVM2"/>
<proteinExistence type="predicted"/>
<dbReference type="Proteomes" id="UP000198937">
    <property type="component" value="Unassembled WGS sequence"/>
</dbReference>